<dbReference type="PATRIC" id="fig|1202724.3.peg.3833"/>
<accession>A0A0M8MBP7</accession>
<sequence length="145" mass="16913">MYLYLLPLFVTTLSATAQVTDKSLEGRWKLVSYDDGFAIIDVEKDTWIKKDQSEGLNKTYSTRCTPYEGVVRWSRESRFEFNDGVLTILSDGEREAKKYLLEFKDGKTYVRIEGEEDVQCIYIKDGKMHYQDEKDGMQFVFAKAE</sequence>
<protein>
    <recommendedName>
        <fullName evidence="4">Lipocalin-like domain-containing protein</fullName>
    </recommendedName>
</protein>
<keyword evidence="3" id="KW-1185">Reference proteome</keyword>
<evidence type="ECO:0000313" key="2">
    <source>
        <dbReference type="EMBL" id="KOS07813.1"/>
    </source>
</evidence>
<dbReference type="EMBL" id="LIYD01000005">
    <property type="protein sequence ID" value="KOS07813.1"/>
    <property type="molecule type" value="Genomic_DNA"/>
</dbReference>
<reference evidence="2 3" key="1">
    <citation type="submission" date="2015-08" db="EMBL/GenBank/DDBJ databases">
        <title>Whole genome sequence of Flavobacterium akiainvivens IK-1T, from decaying Wikstroemia oahuensis, an endemic Hawaiian shrub.</title>
        <authorList>
            <person name="Wan X."/>
            <person name="Hou S."/>
            <person name="Saito J."/>
            <person name="Donachie S."/>
        </authorList>
    </citation>
    <scope>NUCLEOTIDE SEQUENCE [LARGE SCALE GENOMIC DNA]</scope>
    <source>
        <strain evidence="2 3">IK-1</strain>
    </source>
</reference>
<feature type="signal peptide" evidence="1">
    <location>
        <begin position="1"/>
        <end position="17"/>
    </location>
</feature>
<evidence type="ECO:0000313" key="3">
    <source>
        <dbReference type="Proteomes" id="UP000037755"/>
    </source>
</evidence>
<evidence type="ECO:0008006" key="4">
    <source>
        <dbReference type="Google" id="ProtNLM"/>
    </source>
</evidence>
<comment type="caution">
    <text evidence="2">The sequence shown here is derived from an EMBL/GenBank/DDBJ whole genome shotgun (WGS) entry which is preliminary data.</text>
</comment>
<dbReference type="AlphaFoldDB" id="A0A0M8MBP7"/>
<dbReference type="Proteomes" id="UP000037755">
    <property type="component" value="Unassembled WGS sequence"/>
</dbReference>
<evidence type="ECO:0000256" key="1">
    <source>
        <dbReference type="SAM" id="SignalP"/>
    </source>
</evidence>
<dbReference type="STRING" id="1202724.AM493_18455"/>
<gene>
    <name evidence="2" type="ORF">AM493_18455</name>
</gene>
<organism evidence="2 3">
    <name type="scientific">Flavobacterium akiainvivens</name>
    <dbReference type="NCBI Taxonomy" id="1202724"/>
    <lineage>
        <taxon>Bacteria</taxon>
        <taxon>Pseudomonadati</taxon>
        <taxon>Bacteroidota</taxon>
        <taxon>Flavobacteriia</taxon>
        <taxon>Flavobacteriales</taxon>
        <taxon>Flavobacteriaceae</taxon>
        <taxon>Flavobacterium</taxon>
    </lineage>
</organism>
<keyword evidence="1" id="KW-0732">Signal</keyword>
<proteinExistence type="predicted"/>
<feature type="chain" id="PRO_5005818522" description="Lipocalin-like domain-containing protein" evidence="1">
    <location>
        <begin position="18"/>
        <end position="145"/>
    </location>
</feature>
<name>A0A0M8MBP7_9FLAO</name>